<protein>
    <submittedName>
        <fullName evidence="5">T9SS type A sorting domain-containing protein</fullName>
    </submittedName>
</protein>
<accession>A0ABV7Y420</accession>
<evidence type="ECO:0000313" key="5">
    <source>
        <dbReference type="EMBL" id="MFC3758784.1"/>
    </source>
</evidence>
<dbReference type="NCBIfam" id="TIGR04183">
    <property type="entry name" value="Por_Secre_tail"/>
    <property type="match status" value="1"/>
</dbReference>
<dbReference type="Proteomes" id="UP001595735">
    <property type="component" value="Unassembled WGS sequence"/>
</dbReference>
<dbReference type="Pfam" id="PF18962">
    <property type="entry name" value="Por_Secre_tail"/>
    <property type="match status" value="1"/>
</dbReference>
<keyword evidence="6" id="KW-1185">Reference proteome</keyword>
<gene>
    <name evidence="5" type="ORF">ACFONJ_22660</name>
</gene>
<evidence type="ECO:0000256" key="2">
    <source>
        <dbReference type="SAM" id="SignalP"/>
    </source>
</evidence>
<dbReference type="Pfam" id="PF24595">
    <property type="entry name" value="DUF7619"/>
    <property type="match status" value="1"/>
</dbReference>
<evidence type="ECO:0000259" key="4">
    <source>
        <dbReference type="Pfam" id="PF24595"/>
    </source>
</evidence>
<dbReference type="InterPro" id="IPR032675">
    <property type="entry name" value="LRR_dom_sf"/>
</dbReference>
<feature type="chain" id="PRO_5047224549" evidence="2">
    <location>
        <begin position="18"/>
        <end position="872"/>
    </location>
</feature>
<evidence type="ECO:0000259" key="3">
    <source>
        <dbReference type="Pfam" id="PF18962"/>
    </source>
</evidence>
<dbReference type="InterPro" id="IPR047589">
    <property type="entry name" value="DUF11_rpt"/>
</dbReference>
<sequence length="872" mass="94862">MKNIYFFVLLLAQVSAAAQIINFPDPAFKAKLVSATSGNYIAYNLNGSATAIDTNNDGEIQISEAQNISKLSFSGTSITDIMGIQSFTNLTSLSVMGNPLLTTVNVSNMTNLKELVLFTNTLNAINTQGCNQLESFSFSGNSGSISNLSFLQNPSLKKLIMMKNTNLDNVDLSNLSGLEDLFIGESTNVNFTSLNLSNNLNLKKIHIDKPNLTSLILGTLNQLQQVIINRTQLTSLDFTNTPQITNLTLDKNPAISTLTIQNNNNLEYVRIQNSPLLASISVQNKPTLLGFTLSATNVSSLNFSGSPKIFSISLGDNKISSLDVSPVTDLIFLSLGEDFLTSIDVSQNAKLSSLNVAGNAMTTVNVKNGKPNTEFNASPKSLTPNLAYVCCDPNKVKSITNMLLSYGQNNVVVNSYCSFAPGGTTYLVQGNTKLDVDNNGCDITDPIKAFQKFNITNGSNSGSYIANNTGNYSLPLPAGTHTITPVVENPSYFTISPASITANFPTQASPLLQNFCLAPNGIHNDLEVVIIPTTSAIPGYLSQYKMVYKNKGNSVQSGTLTLNYNNSLSNFQSSTLAPSTQLPGVLNWNFTNLLPFETKEITVTLKLNTPTQTPPLNNGTILQYNAQINAGTDETPNDNIFTLNQNVINSFDPNDKTCLEGTSIEKIQVGDYVHYLIRFENTGTANARNIVVKDEIDAAKFDISSVVALSGSHNFVTQISQPNVIEFIFENIQLPIDDANNDGYVSFKIKTKSTLNIGDSFSNTANIYFDYNHPIITNTFTTSVLNKEILATSETNGKIDQFIIYPNPVKDILHIKTKEAINKIEIYDTAGRVISSIGTKENSINVSELPKGNYLIKLFLKDKVSVQKFVKE</sequence>
<dbReference type="Gene3D" id="3.80.10.10">
    <property type="entry name" value="Ribonuclease Inhibitor"/>
    <property type="match status" value="2"/>
</dbReference>
<dbReference type="SUPFAM" id="SSF52058">
    <property type="entry name" value="L domain-like"/>
    <property type="match status" value="1"/>
</dbReference>
<feature type="domain" description="DUF7619" evidence="4">
    <location>
        <begin position="652"/>
        <end position="782"/>
    </location>
</feature>
<dbReference type="NCBIfam" id="TIGR01451">
    <property type="entry name" value="B_ant_repeat"/>
    <property type="match status" value="1"/>
</dbReference>
<dbReference type="PANTHER" id="PTHR46433">
    <property type="entry name" value="ANK_REP_REGION DOMAIN-CONTAINING PROTEIN-RELATED"/>
    <property type="match status" value="1"/>
</dbReference>
<evidence type="ECO:0000256" key="1">
    <source>
        <dbReference type="ARBA" id="ARBA00022729"/>
    </source>
</evidence>
<feature type="domain" description="Secretion system C-terminal sorting" evidence="3">
    <location>
        <begin position="804"/>
        <end position="870"/>
    </location>
</feature>
<name>A0ABV7Y420_9FLAO</name>
<dbReference type="RefSeq" id="WP_378170940.1">
    <property type="nucleotide sequence ID" value="NZ_JBHRYO010000002.1"/>
</dbReference>
<comment type="caution">
    <text evidence="5">The sequence shown here is derived from an EMBL/GenBank/DDBJ whole genome shotgun (WGS) entry which is preliminary data.</text>
</comment>
<dbReference type="InterPro" id="IPR026444">
    <property type="entry name" value="Secre_tail"/>
</dbReference>
<dbReference type="InterPro" id="IPR055353">
    <property type="entry name" value="DUF7619"/>
</dbReference>
<evidence type="ECO:0000313" key="6">
    <source>
        <dbReference type="Proteomes" id="UP001595735"/>
    </source>
</evidence>
<reference evidence="6" key="1">
    <citation type="journal article" date="2019" name="Int. J. Syst. Evol. Microbiol.">
        <title>The Global Catalogue of Microorganisms (GCM) 10K type strain sequencing project: providing services to taxonomists for standard genome sequencing and annotation.</title>
        <authorList>
            <consortium name="The Broad Institute Genomics Platform"/>
            <consortium name="The Broad Institute Genome Sequencing Center for Infectious Disease"/>
            <person name="Wu L."/>
            <person name="Ma J."/>
        </authorList>
    </citation>
    <scope>NUCLEOTIDE SEQUENCE [LARGE SCALE GENOMIC DNA]</scope>
    <source>
        <strain evidence="6">CECT 7798</strain>
    </source>
</reference>
<dbReference type="EMBL" id="JBHRYO010000002">
    <property type="protein sequence ID" value="MFC3758784.1"/>
    <property type="molecule type" value="Genomic_DNA"/>
</dbReference>
<proteinExistence type="predicted"/>
<organism evidence="5 6">
    <name type="scientific">Chryseobacterium tructae</name>
    <dbReference type="NCBI Taxonomy" id="1037380"/>
    <lineage>
        <taxon>Bacteria</taxon>
        <taxon>Pseudomonadati</taxon>
        <taxon>Bacteroidota</taxon>
        <taxon>Flavobacteriia</taxon>
        <taxon>Flavobacteriales</taxon>
        <taxon>Weeksellaceae</taxon>
        <taxon>Chryseobacterium group</taxon>
        <taxon>Chryseobacterium</taxon>
    </lineage>
</organism>
<keyword evidence="1 2" id="KW-0732">Signal</keyword>
<feature type="signal peptide" evidence="2">
    <location>
        <begin position="1"/>
        <end position="17"/>
    </location>
</feature>